<keyword evidence="1" id="KW-1133">Transmembrane helix</keyword>
<gene>
    <name evidence="2" type="ORF">CHYS00102_LOCUS10401</name>
</gene>
<reference evidence="2" key="1">
    <citation type="submission" date="2021-01" db="EMBL/GenBank/DDBJ databases">
        <authorList>
            <person name="Corre E."/>
            <person name="Pelletier E."/>
            <person name="Niang G."/>
            <person name="Scheremetjew M."/>
            <person name="Finn R."/>
            <person name="Kale V."/>
            <person name="Holt S."/>
            <person name="Cochrane G."/>
            <person name="Meng A."/>
            <person name="Brown T."/>
            <person name="Cohen L."/>
        </authorList>
    </citation>
    <scope>NUCLEOTIDE SEQUENCE</scope>
    <source>
        <strain evidence="2">308</strain>
    </source>
</reference>
<accession>A0A7S1FRH3</accession>
<organism evidence="2">
    <name type="scientific">Corethron hystrix</name>
    <dbReference type="NCBI Taxonomy" id="216773"/>
    <lineage>
        <taxon>Eukaryota</taxon>
        <taxon>Sar</taxon>
        <taxon>Stramenopiles</taxon>
        <taxon>Ochrophyta</taxon>
        <taxon>Bacillariophyta</taxon>
        <taxon>Coscinodiscophyceae</taxon>
        <taxon>Corethrophycidae</taxon>
        <taxon>Corethrales</taxon>
        <taxon>Corethraceae</taxon>
        <taxon>Corethron</taxon>
    </lineage>
</organism>
<name>A0A7S1FRH3_9STRA</name>
<feature type="transmembrane region" description="Helical" evidence="1">
    <location>
        <begin position="87"/>
        <end position="104"/>
    </location>
</feature>
<keyword evidence="1" id="KW-0472">Membrane</keyword>
<keyword evidence="1" id="KW-0812">Transmembrane</keyword>
<evidence type="ECO:0000256" key="1">
    <source>
        <dbReference type="SAM" id="Phobius"/>
    </source>
</evidence>
<evidence type="ECO:0000313" key="2">
    <source>
        <dbReference type="EMBL" id="CAD8883206.1"/>
    </source>
</evidence>
<sequence>MDHHLSLSSDECVIAETTPLFRQKKKSNVPEATERTKIDSSAKSATKRHAVFQDSTTFLYKSISEKKIVSSQLQSEISIFKPIISSIFRLIIATFVILIFIGGLTCVPMSSAIVGTVDTFFTEPETCPKLPQSFPESFQSSGFDYTSKQESFINVCYLYGHARSLIGWNSTPQLSVVMCSAHIDQFEVYTEPQKIILMQQKTVPNMAQKDRNGAGLKMLKELLIRIFSSFFNVEESYARLEIQNYTWPIVTAQDFHMNFHSWIYPIVDVSVSNLRIDVIFDDLFMKKNNVERLLKILPPRPQVESYPKIGTVDIHNLTIAIYLKLQKKKVKETRRFLLAEFNIQKDILRIVHQATSEAGKSGTDQLSIDTMIDRVLELSANLTFSDAYILSISRQIQQLDQKLHDFDDIREAVMNGVEEWHEEVTSHWKKLWSRCQRRMAEDVEKKKLDLVSIYDHVAKWTSDTGENIEEIWNQASIFIGKMQYSWKSNLDKTGNEFQQNIEKVLRKARSSQQPKIVENIRTDLTRAFFKFKERKTIKQKSKS</sequence>
<dbReference type="AlphaFoldDB" id="A0A7S1FRH3"/>
<protein>
    <submittedName>
        <fullName evidence="2">Uncharacterized protein</fullName>
    </submittedName>
</protein>
<dbReference type="EMBL" id="HBFR01014244">
    <property type="protein sequence ID" value="CAD8883206.1"/>
    <property type="molecule type" value="Transcribed_RNA"/>
</dbReference>
<proteinExistence type="predicted"/>